<feature type="signal peptide" evidence="2">
    <location>
        <begin position="1"/>
        <end position="24"/>
    </location>
</feature>
<evidence type="ECO:0000256" key="2">
    <source>
        <dbReference type="SAM" id="SignalP"/>
    </source>
</evidence>
<evidence type="ECO:0000313" key="4">
    <source>
        <dbReference type="Proteomes" id="UP001148838"/>
    </source>
</evidence>
<accession>A0ABQ8SAA6</accession>
<organism evidence="3 4">
    <name type="scientific">Periplaneta americana</name>
    <name type="common">American cockroach</name>
    <name type="synonym">Blatta americana</name>
    <dbReference type="NCBI Taxonomy" id="6978"/>
    <lineage>
        <taxon>Eukaryota</taxon>
        <taxon>Metazoa</taxon>
        <taxon>Ecdysozoa</taxon>
        <taxon>Arthropoda</taxon>
        <taxon>Hexapoda</taxon>
        <taxon>Insecta</taxon>
        <taxon>Pterygota</taxon>
        <taxon>Neoptera</taxon>
        <taxon>Polyneoptera</taxon>
        <taxon>Dictyoptera</taxon>
        <taxon>Blattodea</taxon>
        <taxon>Blattoidea</taxon>
        <taxon>Blattidae</taxon>
        <taxon>Blattinae</taxon>
        <taxon>Periplaneta</taxon>
    </lineage>
</organism>
<keyword evidence="4" id="KW-1185">Reference proteome</keyword>
<dbReference type="EMBL" id="JAJSOF020000031">
    <property type="protein sequence ID" value="KAJ4430994.1"/>
    <property type="molecule type" value="Genomic_DNA"/>
</dbReference>
<reference evidence="3 4" key="1">
    <citation type="journal article" date="2022" name="Allergy">
        <title>Genome assembly and annotation of Periplaneta americana reveal a comprehensive cockroach allergen profile.</title>
        <authorList>
            <person name="Wang L."/>
            <person name="Xiong Q."/>
            <person name="Saelim N."/>
            <person name="Wang L."/>
            <person name="Nong W."/>
            <person name="Wan A.T."/>
            <person name="Shi M."/>
            <person name="Liu X."/>
            <person name="Cao Q."/>
            <person name="Hui J.H.L."/>
            <person name="Sookrung N."/>
            <person name="Leung T.F."/>
            <person name="Tungtrongchitr A."/>
            <person name="Tsui S.K.W."/>
        </authorList>
    </citation>
    <scope>NUCLEOTIDE SEQUENCE [LARGE SCALE GENOMIC DNA]</scope>
    <source>
        <strain evidence="3">PWHHKU_190912</strain>
    </source>
</reference>
<feature type="chain" id="PRO_5046027498" evidence="2">
    <location>
        <begin position="25"/>
        <end position="210"/>
    </location>
</feature>
<gene>
    <name evidence="3" type="ORF">ANN_19587</name>
</gene>
<name>A0ABQ8SAA6_PERAM</name>
<evidence type="ECO:0000313" key="3">
    <source>
        <dbReference type="EMBL" id="KAJ4430994.1"/>
    </source>
</evidence>
<evidence type="ECO:0000256" key="1">
    <source>
        <dbReference type="SAM" id="MobiDB-lite"/>
    </source>
</evidence>
<feature type="region of interest" description="Disordered" evidence="1">
    <location>
        <begin position="157"/>
        <end position="178"/>
    </location>
</feature>
<protein>
    <submittedName>
        <fullName evidence="3">Uncharacterized protein</fullName>
    </submittedName>
</protein>
<comment type="caution">
    <text evidence="3">The sequence shown here is derived from an EMBL/GenBank/DDBJ whole genome shotgun (WGS) entry which is preliminary data.</text>
</comment>
<sequence>MVNLTVLVVVSAATVFAVVAVIEAASTAECIRETHRVKWEVYEEVHCLTKNESTRRADIIAINHRNQRSLILDPTVHFERNAQQADNVPAAPPLSSAQKKMMTLGGTEPPSFFMTMQGVTPLLLSRTSWEILEHPLYSSHMSPCDYDLFAKVEEPLRGPGDKEEFQEKEEDNEEKKIVEKERREKRIRFYCQDRREWGHTILPSHSLDDT</sequence>
<keyword evidence="2" id="KW-0732">Signal</keyword>
<proteinExistence type="predicted"/>
<dbReference type="Proteomes" id="UP001148838">
    <property type="component" value="Unassembled WGS sequence"/>
</dbReference>